<sequence length="79" mass="8856">MLLSSSESSRLRFLAKAIDKESPIDTGNSSVFMSRVSFVSEELVEFAMILETLSYLPVSTDWTPKMSSNRVLDMICKCV</sequence>
<comment type="caution">
    <text evidence="1">The sequence shown here is derived from an EMBL/GenBank/DDBJ whole genome shotgun (WGS) entry which is preliminary data.</text>
</comment>
<dbReference type="AlphaFoldDB" id="A0A9P8PCY0"/>
<dbReference type="Proteomes" id="UP000769157">
    <property type="component" value="Unassembled WGS sequence"/>
</dbReference>
<name>A0A9P8PCY0_9ASCO</name>
<dbReference type="RefSeq" id="XP_046063411.1">
    <property type="nucleotide sequence ID" value="XM_046203656.1"/>
</dbReference>
<evidence type="ECO:0000313" key="2">
    <source>
        <dbReference type="Proteomes" id="UP000769157"/>
    </source>
</evidence>
<evidence type="ECO:0000313" key="1">
    <source>
        <dbReference type="EMBL" id="KAH3668997.1"/>
    </source>
</evidence>
<reference evidence="1" key="1">
    <citation type="journal article" date="2021" name="Open Biol.">
        <title>Shared evolutionary footprints suggest mitochondrial oxidative damage underlies multiple complex I losses in fungi.</title>
        <authorList>
            <person name="Schikora-Tamarit M.A."/>
            <person name="Marcet-Houben M."/>
            <person name="Nosek J."/>
            <person name="Gabaldon T."/>
        </authorList>
    </citation>
    <scope>NUCLEOTIDE SEQUENCE</scope>
    <source>
        <strain evidence="1">CBS6075</strain>
    </source>
</reference>
<keyword evidence="2" id="KW-1185">Reference proteome</keyword>
<reference evidence="1" key="2">
    <citation type="submission" date="2021-01" db="EMBL/GenBank/DDBJ databases">
        <authorList>
            <person name="Schikora-Tamarit M.A."/>
        </authorList>
    </citation>
    <scope>NUCLEOTIDE SEQUENCE</scope>
    <source>
        <strain evidence="1">CBS6075</strain>
    </source>
</reference>
<protein>
    <submittedName>
        <fullName evidence="1">Uncharacterized protein</fullName>
    </submittedName>
</protein>
<proteinExistence type="predicted"/>
<accession>A0A9P8PCY0</accession>
<gene>
    <name evidence="1" type="ORF">OGAPHI_002752</name>
</gene>
<dbReference type="GeneID" id="70234719"/>
<dbReference type="EMBL" id="JAEUBE010000158">
    <property type="protein sequence ID" value="KAH3668997.1"/>
    <property type="molecule type" value="Genomic_DNA"/>
</dbReference>
<organism evidence="1 2">
    <name type="scientific">Ogataea philodendri</name>
    <dbReference type="NCBI Taxonomy" id="1378263"/>
    <lineage>
        <taxon>Eukaryota</taxon>
        <taxon>Fungi</taxon>
        <taxon>Dikarya</taxon>
        <taxon>Ascomycota</taxon>
        <taxon>Saccharomycotina</taxon>
        <taxon>Pichiomycetes</taxon>
        <taxon>Pichiales</taxon>
        <taxon>Pichiaceae</taxon>
        <taxon>Ogataea</taxon>
    </lineage>
</organism>